<dbReference type="Proteomes" id="UP000178406">
    <property type="component" value="Unassembled WGS sequence"/>
</dbReference>
<dbReference type="InterPro" id="IPR004532">
    <property type="entry name" value="Phe-tRNA-ligase_IIc_bsu_bact"/>
</dbReference>
<dbReference type="Gene3D" id="3.90.1720.10">
    <property type="entry name" value="endopeptidase domain like (from Nostoc punctiforme)"/>
    <property type="match status" value="1"/>
</dbReference>
<dbReference type="SMART" id="SM00896">
    <property type="entry name" value="FDX-ACB"/>
    <property type="match status" value="1"/>
</dbReference>
<dbReference type="Gene3D" id="3.30.56.10">
    <property type="match status" value="2"/>
</dbReference>
<dbReference type="InterPro" id="IPR005147">
    <property type="entry name" value="tRNA_synthase_B5-dom"/>
</dbReference>
<dbReference type="PANTHER" id="PTHR10947:SF0">
    <property type="entry name" value="PHENYLALANINE--TRNA LIGASE BETA SUBUNIT"/>
    <property type="match status" value="1"/>
</dbReference>
<dbReference type="SUPFAM" id="SSF54001">
    <property type="entry name" value="Cysteine proteinases"/>
    <property type="match status" value="1"/>
</dbReference>
<evidence type="ECO:0000256" key="11">
    <source>
        <dbReference type="ARBA" id="ARBA00022801"/>
    </source>
</evidence>
<dbReference type="HAMAP" id="MF_00283">
    <property type="entry name" value="Phe_tRNA_synth_beta1"/>
    <property type="match status" value="1"/>
</dbReference>
<dbReference type="SUPFAM" id="SSF55681">
    <property type="entry name" value="Class II aaRS and biotin synthetases"/>
    <property type="match status" value="1"/>
</dbReference>
<sequence length="847" mass="95050">MKYSYRWLKEYIPSLPRPEKLADVLNAHAFEVESIERHGNDSVLEIKILNRAADCSGHMGMAHEIAAILDVRNKTESRALADFLEFRKLNPGKIFREIFANSIGRTSKGAQAPLREFGVVVEDPNACPRYLAYRIDGVVMKKSPPWLRRHLEPLGVNSINLLVDLANFIMLKTGQPTHIFDADKIEGKNIVIRRAKTGERMTTLDGVDVALGPSVLVIADSQGPLAIAGIKGGKRAEVTKHTKNIMIESANFESVIVRSASRILKISTDASVRFSQGLDPHLTEYATGLLVRWILEYAGGTPKGYNDFYPKPQYPRKIALRLEKLERVLGIQVSQAQLLDILRRLDFKVGFIASPRDVLVKNAKKLLGSPYKYGASTMYDAPYRFDCSSFIQYVFRHIGVQLPRMSFQQYTASIPVADHDILPGDLIFRSQHAPRRGVGGNQKKFGHVGLFVGDGKVIHAASDRKQVVVDTITQFKKVAQYQGARRVLARETTLHFVVEVPTARKDLLIEEDLIEEVGRLLGYYRIPARPLAESFSLLPLDQGRVWKEKICDVLAQAGFYETDTYNFIGPRGREALGDTTKDYWELENPIRSELSFLRRSLVVSLAEVVAHNAPRHDTLRFFEIGNVFIPEKMKGDPIEAEEARIGGIVWHASNREKSPAFYEAKGTLTSILESAGISDFVFTAPRAESLLLYLHPHRSAIIRCGAEDIGFVGAMHPQTQRELGIKRGEAVVFEISFPKFVARAESEIEYQEPSKYPSVVRDVSILVSEDVRVQEVEDVIENTAGALLWETDLFDLFDGENIETGRHSMAFHLVFQSNERTLRDEEVDAVVAKVIAALESKGWEVRA</sequence>
<proteinExistence type="inferred from homology"/>
<dbReference type="Gene3D" id="3.30.70.380">
    <property type="entry name" value="Ferrodoxin-fold anticodon-binding domain"/>
    <property type="match status" value="1"/>
</dbReference>
<keyword evidence="15" id="KW-0694">RNA-binding</keyword>
<evidence type="ECO:0000256" key="19">
    <source>
        <dbReference type="HAMAP-Rule" id="MF_00283"/>
    </source>
</evidence>
<dbReference type="EMBL" id="MFHQ01000025">
    <property type="protein sequence ID" value="OGF74314.1"/>
    <property type="molecule type" value="Genomic_DNA"/>
</dbReference>
<dbReference type="Pfam" id="PF03484">
    <property type="entry name" value="B5"/>
    <property type="match status" value="1"/>
</dbReference>
<dbReference type="PROSITE" id="PS51483">
    <property type="entry name" value="B5"/>
    <property type="match status" value="1"/>
</dbReference>
<dbReference type="Pfam" id="PF03483">
    <property type="entry name" value="B3_4"/>
    <property type="match status" value="1"/>
</dbReference>
<evidence type="ECO:0000256" key="16">
    <source>
        <dbReference type="ARBA" id="ARBA00022917"/>
    </source>
</evidence>
<keyword evidence="14 19" id="KW-0460">Magnesium</keyword>
<evidence type="ECO:0000256" key="14">
    <source>
        <dbReference type="ARBA" id="ARBA00022842"/>
    </source>
</evidence>
<dbReference type="STRING" id="1798338.A3J56_02350"/>
<dbReference type="SUPFAM" id="SSF56037">
    <property type="entry name" value="PheT/TilS domain"/>
    <property type="match status" value="1"/>
</dbReference>
<dbReference type="FunFam" id="3.30.70.380:FF:000001">
    <property type="entry name" value="Phenylalanine--tRNA ligase beta subunit"/>
    <property type="match status" value="1"/>
</dbReference>
<keyword evidence="6" id="KW-0820">tRNA-binding</keyword>
<dbReference type="Gene3D" id="3.30.930.10">
    <property type="entry name" value="Bira Bifunctional Protein, Domain 2"/>
    <property type="match status" value="1"/>
</dbReference>
<dbReference type="InterPro" id="IPR045060">
    <property type="entry name" value="Phe-tRNA-ligase_IIc_bsu"/>
</dbReference>
<comment type="catalytic activity">
    <reaction evidence="18 19">
        <text>tRNA(Phe) + L-phenylalanine + ATP = L-phenylalanyl-tRNA(Phe) + AMP + diphosphate + H(+)</text>
        <dbReference type="Rhea" id="RHEA:19413"/>
        <dbReference type="Rhea" id="RHEA-COMP:9668"/>
        <dbReference type="Rhea" id="RHEA-COMP:9699"/>
        <dbReference type="ChEBI" id="CHEBI:15378"/>
        <dbReference type="ChEBI" id="CHEBI:30616"/>
        <dbReference type="ChEBI" id="CHEBI:33019"/>
        <dbReference type="ChEBI" id="CHEBI:58095"/>
        <dbReference type="ChEBI" id="CHEBI:78442"/>
        <dbReference type="ChEBI" id="CHEBI:78531"/>
        <dbReference type="ChEBI" id="CHEBI:456215"/>
        <dbReference type="EC" id="6.1.1.20"/>
    </reaction>
</comment>
<dbReference type="AlphaFoldDB" id="A0A1F5WFF5"/>
<evidence type="ECO:0000256" key="10">
    <source>
        <dbReference type="ARBA" id="ARBA00022741"/>
    </source>
</evidence>
<dbReference type="InterPro" id="IPR045864">
    <property type="entry name" value="aa-tRNA-synth_II/BPL/LPL"/>
</dbReference>
<dbReference type="EC" id="6.1.1.20" evidence="19"/>
<reference evidence="23 24" key="1">
    <citation type="journal article" date="2016" name="Nat. Commun.">
        <title>Thousands of microbial genomes shed light on interconnected biogeochemical processes in an aquifer system.</title>
        <authorList>
            <person name="Anantharaman K."/>
            <person name="Brown C.T."/>
            <person name="Hug L.A."/>
            <person name="Sharon I."/>
            <person name="Castelle C.J."/>
            <person name="Probst A.J."/>
            <person name="Thomas B.C."/>
            <person name="Singh A."/>
            <person name="Wilkins M.J."/>
            <person name="Karaoz U."/>
            <person name="Brodie E.L."/>
            <person name="Williams K.H."/>
            <person name="Hubbard S.S."/>
            <person name="Banfield J.F."/>
        </authorList>
    </citation>
    <scope>NUCLEOTIDE SEQUENCE [LARGE SCALE GENOMIC DNA]</scope>
</reference>
<dbReference type="InterPro" id="IPR005146">
    <property type="entry name" value="B3/B4_tRNA-bd"/>
</dbReference>
<comment type="cofactor">
    <cofactor evidence="19">
        <name>Mg(2+)</name>
        <dbReference type="ChEBI" id="CHEBI:18420"/>
    </cofactor>
    <text evidence="19">Binds 2 magnesium ions per tetramer.</text>
</comment>
<dbReference type="InterPro" id="IPR038765">
    <property type="entry name" value="Papain-like_cys_pep_sf"/>
</dbReference>
<keyword evidence="13 19" id="KW-0067">ATP-binding</keyword>
<dbReference type="GO" id="GO:0004826">
    <property type="term" value="F:phenylalanine-tRNA ligase activity"/>
    <property type="evidence" value="ECO:0007669"/>
    <property type="project" value="UniProtKB-UniRule"/>
</dbReference>
<keyword evidence="12" id="KW-0788">Thiol protease</keyword>
<evidence type="ECO:0000256" key="3">
    <source>
        <dbReference type="ARBA" id="ARBA00008653"/>
    </source>
</evidence>
<keyword evidence="7 19" id="KW-0436">Ligase</keyword>
<feature type="domain" description="FDX-ACB" evidence="20">
    <location>
        <begin position="754"/>
        <end position="846"/>
    </location>
</feature>
<dbReference type="InterPro" id="IPR041616">
    <property type="entry name" value="PheRS_beta_core"/>
</dbReference>
<dbReference type="SMART" id="SM00873">
    <property type="entry name" value="B3_4"/>
    <property type="match status" value="1"/>
</dbReference>
<dbReference type="InterPro" id="IPR005121">
    <property type="entry name" value="Fdx_antiC-bd"/>
</dbReference>
<feature type="binding site" evidence="19">
    <location>
        <position position="512"/>
    </location>
    <ligand>
        <name>Mg(2+)</name>
        <dbReference type="ChEBI" id="CHEBI:18420"/>
        <note>shared with alpha subunit</note>
    </ligand>
</feature>
<dbReference type="PROSITE" id="PS51447">
    <property type="entry name" value="FDX_ACB"/>
    <property type="match status" value="1"/>
</dbReference>
<accession>A0A1F5WFF5</accession>
<feature type="binding site" evidence="19">
    <location>
        <position position="515"/>
    </location>
    <ligand>
        <name>Mg(2+)</name>
        <dbReference type="ChEBI" id="CHEBI:18420"/>
        <note>shared with alpha subunit</note>
    </ligand>
</feature>
<feature type="binding site" evidence="19">
    <location>
        <position position="506"/>
    </location>
    <ligand>
        <name>Mg(2+)</name>
        <dbReference type="ChEBI" id="CHEBI:18420"/>
        <note>shared with alpha subunit</note>
    </ligand>
</feature>
<dbReference type="Gene3D" id="3.50.40.10">
    <property type="entry name" value="Phenylalanyl-trna Synthetase, Chain B, domain 3"/>
    <property type="match status" value="1"/>
</dbReference>
<comment type="similarity">
    <text evidence="3 19">Belongs to the phenylalanyl-tRNA synthetase beta subunit family. Type 1 subfamily.</text>
</comment>
<comment type="subunit">
    <text evidence="4 19">Tetramer of two alpha and two beta subunits.</text>
</comment>
<evidence type="ECO:0000256" key="17">
    <source>
        <dbReference type="ARBA" id="ARBA00023146"/>
    </source>
</evidence>
<dbReference type="PANTHER" id="PTHR10947">
    <property type="entry name" value="PHENYLALANYL-TRNA SYNTHETASE BETA CHAIN AND LEUCINE-RICH REPEAT-CONTAINING PROTEIN 47"/>
    <property type="match status" value="1"/>
</dbReference>
<evidence type="ECO:0000259" key="20">
    <source>
        <dbReference type="PROSITE" id="PS51447"/>
    </source>
</evidence>
<dbReference type="InterPro" id="IPR009061">
    <property type="entry name" value="DNA-bd_dom_put_sf"/>
</dbReference>
<feature type="domain" description="NlpC/P60" evidence="22">
    <location>
        <begin position="353"/>
        <end position="488"/>
    </location>
</feature>
<keyword evidence="11" id="KW-0378">Hydrolase</keyword>
<feature type="domain" description="B5" evidence="21">
    <location>
        <begin position="313"/>
        <end position="528"/>
    </location>
</feature>
<dbReference type="GO" id="GO:0008234">
    <property type="term" value="F:cysteine-type peptidase activity"/>
    <property type="evidence" value="ECO:0007669"/>
    <property type="project" value="UniProtKB-KW"/>
</dbReference>
<keyword evidence="5 19" id="KW-0963">Cytoplasm</keyword>
<keyword evidence="8" id="KW-0645">Protease</keyword>
<dbReference type="InterPro" id="IPR036690">
    <property type="entry name" value="Fdx_antiC-bd_sf"/>
</dbReference>
<dbReference type="GO" id="GO:0009328">
    <property type="term" value="C:phenylalanine-tRNA ligase complex"/>
    <property type="evidence" value="ECO:0007669"/>
    <property type="project" value="TreeGrafter"/>
</dbReference>
<dbReference type="GO" id="GO:0000049">
    <property type="term" value="F:tRNA binding"/>
    <property type="evidence" value="ECO:0007669"/>
    <property type="project" value="UniProtKB-KW"/>
</dbReference>
<evidence type="ECO:0000256" key="15">
    <source>
        <dbReference type="ARBA" id="ARBA00022884"/>
    </source>
</evidence>
<comment type="subcellular location">
    <subcellularLocation>
        <location evidence="1 19">Cytoplasm</location>
    </subcellularLocation>
</comment>
<evidence type="ECO:0000313" key="24">
    <source>
        <dbReference type="Proteomes" id="UP000178406"/>
    </source>
</evidence>
<dbReference type="GO" id="GO:0000287">
    <property type="term" value="F:magnesium ion binding"/>
    <property type="evidence" value="ECO:0007669"/>
    <property type="project" value="UniProtKB-UniRule"/>
</dbReference>
<evidence type="ECO:0000259" key="21">
    <source>
        <dbReference type="PROSITE" id="PS51483"/>
    </source>
</evidence>
<keyword evidence="17 19" id="KW-0030">Aminoacyl-tRNA synthetase</keyword>
<dbReference type="PROSITE" id="PS51935">
    <property type="entry name" value="NLPC_P60"/>
    <property type="match status" value="1"/>
</dbReference>
<dbReference type="InterPro" id="IPR000064">
    <property type="entry name" value="NLP_P60_dom"/>
</dbReference>
<dbReference type="GO" id="GO:0006508">
    <property type="term" value="P:proteolysis"/>
    <property type="evidence" value="ECO:0007669"/>
    <property type="project" value="UniProtKB-KW"/>
</dbReference>
<dbReference type="SUPFAM" id="SSF54991">
    <property type="entry name" value="Anticodon-binding domain of PheRS"/>
    <property type="match status" value="1"/>
</dbReference>
<comment type="caution">
    <text evidence="23">The sequence shown here is derived from an EMBL/GenBank/DDBJ whole genome shotgun (WGS) entry which is preliminary data.</text>
</comment>
<evidence type="ECO:0000256" key="2">
    <source>
        <dbReference type="ARBA" id="ARBA00007074"/>
    </source>
</evidence>
<evidence type="ECO:0000256" key="4">
    <source>
        <dbReference type="ARBA" id="ARBA00011209"/>
    </source>
</evidence>
<comment type="similarity">
    <text evidence="2">Belongs to the peptidase C40 family.</text>
</comment>
<keyword evidence="10 19" id="KW-0547">Nucleotide-binding</keyword>
<dbReference type="Pfam" id="PF03147">
    <property type="entry name" value="FDX-ACB"/>
    <property type="match status" value="1"/>
</dbReference>
<evidence type="ECO:0000256" key="6">
    <source>
        <dbReference type="ARBA" id="ARBA00022555"/>
    </source>
</evidence>
<dbReference type="SUPFAM" id="SSF46955">
    <property type="entry name" value="Putative DNA-binding domain"/>
    <property type="match status" value="2"/>
</dbReference>
<keyword evidence="16 19" id="KW-0648">Protein biosynthesis</keyword>
<evidence type="ECO:0000256" key="5">
    <source>
        <dbReference type="ARBA" id="ARBA00022490"/>
    </source>
</evidence>
<gene>
    <name evidence="19" type="primary">pheT</name>
    <name evidence="23" type="ORF">A3J56_02350</name>
</gene>
<dbReference type="GO" id="GO:0006432">
    <property type="term" value="P:phenylalanyl-tRNA aminoacylation"/>
    <property type="evidence" value="ECO:0007669"/>
    <property type="project" value="UniProtKB-UniRule"/>
</dbReference>
<evidence type="ECO:0000259" key="22">
    <source>
        <dbReference type="PROSITE" id="PS51935"/>
    </source>
</evidence>
<dbReference type="CDD" id="cd00769">
    <property type="entry name" value="PheRS_beta_core"/>
    <property type="match status" value="1"/>
</dbReference>
<dbReference type="Pfam" id="PF17759">
    <property type="entry name" value="tRNA_synthFbeta"/>
    <property type="match status" value="1"/>
</dbReference>
<feature type="binding site" evidence="19">
    <location>
        <position position="516"/>
    </location>
    <ligand>
        <name>Mg(2+)</name>
        <dbReference type="ChEBI" id="CHEBI:18420"/>
        <note>shared with alpha subunit</note>
    </ligand>
</feature>
<dbReference type="GO" id="GO:0005524">
    <property type="term" value="F:ATP binding"/>
    <property type="evidence" value="ECO:0007669"/>
    <property type="project" value="UniProtKB-UniRule"/>
</dbReference>
<protein>
    <recommendedName>
        <fullName evidence="19">Phenylalanine--tRNA ligase beta subunit</fullName>
        <ecNumber evidence="19">6.1.1.20</ecNumber>
    </recommendedName>
    <alternativeName>
        <fullName evidence="19">Phenylalanyl-tRNA synthetase beta subunit</fullName>
        <shortName evidence="19">PheRS</shortName>
    </alternativeName>
</protein>
<dbReference type="InterPro" id="IPR020825">
    <property type="entry name" value="Phe-tRNA_synthase-like_B3/B4"/>
</dbReference>
<organism evidence="23 24">
    <name type="scientific">Candidatus Giovannonibacteria bacterium RIFCSPHIGHO2_02_FULL_46_20</name>
    <dbReference type="NCBI Taxonomy" id="1798338"/>
    <lineage>
        <taxon>Bacteria</taxon>
        <taxon>Candidatus Giovannoniibacteriota</taxon>
    </lineage>
</organism>
<evidence type="ECO:0000256" key="9">
    <source>
        <dbReference type="ARBA" id="ARBA00022723"/>
    </source>
</evidence>
<evidence type="ECO:0000256" key="1">
    <source>
        <dbReference type="ARBA" id="ARBA00004496"/>
    </source>
</evidence>
<evidence type="ECO:0000256" key="12">
    <source>
        <dbReference type="ARBA" id="ARBA00022807"/>
    </source>
</evidence>
<evidence type="ECO:0000313" key="23">
    <source>
        <dbReference type="EMBL" id="OGF74314.1"/>
    </source>
</evidence>
<dbReference type="Pfam" id="PF00877">
    <property type="entry name" value="NLPC_P60"/>
    <property type="match status" value="1"/>
</dbReference>
<evidence type="ECO:0000256" key="8">
    <source>
        <dbReference type="ARBA" id="ARBA00022670"/>
    </source>
</evidence>
<evidence type="ECO:0000256" key="18">
    <source>
        <dbReference type="ARBA" id="ARBA00049255"/>
    </source>
</evidence>
<keyword evidence="9 19" id="KW-0479">Metal-binding</keyword>
<evidence type="ECO:0000256" key="13">
    <source>
        <dbReference type="ARBA" id="ARBA00022840"/>
    </source>
</evidence>
<name>A0A1F5WFF5_9BACT</name>
<evidence type="ECO:0000256" key="7">
    <source>
        <dbReference type="ARBA" id="ARBA00022598"/>
    </source>
</evidence>
<dbReference type="SMART" id="SM00874">
    <property type="entry name" value="B5"/>
    <property type="match status" value="1"/>
</dbReference>